<organism evidence="1 2">
    <name type="scientific">Candidatus Nomurabacteria bacterium CG1_02_47_685</name>
    <dbReference type="NCBI Taxonomy" id="1805282"/>
    <lineage>
        <taxon>Bacteria</taxon>
        <taxon>Candidatus Nomuraibacteriota</taxon>
    </lineage>
</organism>
<accession>A0A1J4V9S2</accession>
<proteinExistence type="predicted"/>
<gene>
    <name evidence="1" type="ORF">AUJ44_03400</name>
</gene>
<evidence type="ECO:0000313" key="2">
    <source>
        <dbReference type="Proteomes" id="UP000183206"/>
    </source>
</evidence>
<dbReference type="AlphaFoldDB" id="A0A1J4V9S2"/>
<dbReference type="EMBL" id="MNVO01000051">
    <property type="protein sequence ID" value="OIO32033.1"/>
    <property type="molecule type" value="Genomic_DNA"/>
</dbReference>
<evidence type="ECO:0000313" key="1">
    <source>
        <dbReference type="EMBL" id="OIO32033.1"/>
    </source>
</evidence>
<reference evidence="1 2" key="1">
    <citation type="journal article" date="2016" name="Environ. Microbiol.">
        <title>Genomic resolution of a cold subsurface aquifer community provides metabolic insights for novel microbes adapted to high CO concentrations.</title>
        <authorList>
            <person name="Probst A.J."/>
            <person name="Castelle C.J."/>
            <person name="Singh A."/>
            <person name="Brown C.T."/>
            <person name="Anantharaman K."/>
            <person name="Sharon I."/>
            <person name="Hug L.A."/>
            <person name="Burstein D."/>
            <person name="Emerson J.B."/>
            <person name="Thomas B.C."/>
            <person name="Banfield J.F."/>
        </authorList>
    </citation>
    <scope>NUCLEOTIDE SEQUENCE [LARGE SCALE GENOMIC DNA]</scope>
    <source>
        <strain evidence="1">CG1_02_47_685</strain>
    </source>
</reference>
<name>A0A1J4V9S2_9BACT</name>
<sequence length="165" mass="19162">MAFYSKLPPLCEPEARLVDTLTLRDDIEAELSSILTRRNSITLVVFIERFAWRHALDLWTRLDVVCRQRFVPDGCELTEYGHRVLLYSFKTHLGNDRDFWQPLFEKIAPILRRTHHGMLDDSIWDQIIRLGMPHSGVIFREIYGIVGSHAGPFGKNPPDLYAMLP</sequence>
<dbReference type="Proteomes" id="UP000183206">
    <property type="component" value="Unassembled WGS sequence"/>
</dbReference>
<protein>
    <submittedName>
        <fullName evidence="1">Uncharacterized protein</fullName>
    </submittedName>
</protein>
<comment type="caution">
    <text evidence="1">The sequence shown here is derived from an EMBL/GenBank/DDBJ whole genome shotgun (WGS) entry which is preliminary data.</text>
</comment>